<dbReference type="CDD" id="cd04647">
    <property type="entry name" value="LbH_MAT_like"/>
    <property type="match status" value="1"/>
</dbReference>
<evidence type="ECO:0000313" key="3">
    <source>
        <dbReference type="EMBL" id="MBE9068561.1"/>
    </source>
</evidence>
<sequence>MHPLLSNAIKYNIPDLLYTRHRFKRVSIIPYRNTYLRIDKSSEILGEGSLHLGIQWELGRYMPSQMVLRQHSKVILQGEFKIYSNHQIWINKNASLSLGSGSINNGLNLSCFEHIKIGHGVEISENLTIRDSDNHCIGDSQKTKPIVIGNKVWIGMNVTILKGVSVGDGAVIAAGALVNQNVPPRTLVAGIPAVVKKTDIEWKNF</sequence>
<organism evidence="3 4">
    <name type="scientific">Leptolyngbya cf. ectocarpi LEGE 11479</name>
    <dbReference type="NCBI Taxonomy" id="1828722"/>
    <lineage>
        <taxon>Bacteria</taxon>
        <taxon>Bacillati</taxon>
        <taxon>Cyanobacteriota</taxon>
        <taxon>Cyanophyceae</taxon>
        <taxon>Leptolyngbyales</taxon>
        <taxon>Leptolyngbyaceae</taxon>
        <taxon>Leptolyngbya group</taxon>
        <taxon>Leptolyngbya</taxon>
    </lineage>
</organism>
<dbReference type="PANTHER" id="PTHR23416">
    <property type="entry name" value="SIALIC ACID SYNTHASE-RELATED"/>
    <property type="match status" value="1"/>
</dbReference>
<protein>
    <submittedName>
        <fullName evidence="3">Acyltransferase</fullName>
    </submittedName>
</protein>
<dbReference type="InterPro" id="IPR051159">
    <property type="entry name" value="Hexapeptide_acetyltransf"/>
</dbReference>
<evidence type="ECO:0000313" key="4">
    <source>
        <dbReference type="Proteomes" id="UP000615026"/>
    </source>
</evidence>
<keyword evidence="3" id="KW-0012">Acyltransferase</keyword>
<accession>A0A928ZW53</accession>
<keyword evidence="4" id="KW-1185">Reference proteome</keyword>
<dbReference type="GO" id="GO:0016746">
    <property type="term" value="F:acyltransferase activity"/>
    <property type="evidence" value="ECO:0007669"/>
    <property type="project" value="UniProtKB-KW"/>
</dbReference>
<keyword evidence="2" id="KW-0677">Repeat</keyword>
<dbReference type="GO" id="GO:0043886">
    <property type="term" value="F:structural constituent of carboxysome shell"/>
    <property type="evidence" value="ECO:0007669"/>
    <property type="project" value="UniProtKB-ARBA"/>
</dbReference>
<keyword evidence="1" id="KW-0808">Transferase</keyword>
<dbReference type="InterPro" id="IPR011004">
    <property type="entry name" value="Trimer_LpxA-like_sf"/>
</dbReference>
<dbReference type="PANTHER" id="PTHR23416:SF78">
    <property type="entry name" value="LIPOPOLYSACCHARIDE BIOSYNTHESIS O-ACETYL TRANSFERASE WBBJ-RELATED"/>
    <property type="match status" value="1"/>
</dbReference>
<reference evidence="3" key="1">
    <citation type="submission" date="2020-10" db="EMBL/GenBank/DDBJ databases">
        <authorList>
            <person name="Castelo-Branco R."/>
            <person name="Eusebio N."/>
            <person name="Adriana R."/>
            <person name="Vieira A."/>
            <person name="Brugerolle De Fraissinette N."/>
            <person name="Rezende De Castro R."/>
            <person name="Schneider M.P."/>
            <person name="Vasconcelos V."/>
            <person name="Leao P.N."/>
        </authorList>
    </citation>
    <scope>NUCLEOTIDE SEQUENCE</scope>
    <source>
        <strain evidence="3">LEGE 11479</strain>
    </source>
</reference>
<dbReference type="RefSeq" id="WP_193994502.1">
    <property type="nucleotide sequence ID" value="NZ_JADEXP010000180.1"/>
</dbReference>
<dbReference type="PROSITE" id="PS00101">
    <property type="entry name" value="HEXAPEP_TRANSFERASES"/>
    <property type="match status" value="1"/>
</dbReference>
<dbReference type="Proteomes" id="UP000615026">
    <property type="component" value="Unassembled WGS sequence"/>
</dbReference>
<evidence type="ECO:0000256" key="1">
    <source>
        <dbReference type="ARBA" id="ARBA00022679"/>
    </source>
</evidence>
<dbReference type="InterPro" id="IPR018357">
    <property type="entry name" value="Hexapep_transf_CS"/>
</dbReference>
<comment type="caution">
    <text evidence="3">The sequence shown here is derived from an EMBL/GenBank/DDBJ whole genome shotgun (WGS) entry which is preliminary data.</text>
</comment>
<dbReference type="GO" id="GO:0031470">
    <property type="term" value="C:carboxysome"/>
    <property type="evidence" value="ECO:0007669"/>
    <property type="project" value="UniProtKB-ARBA"/>
</dbReference>
<evidence type="ECO:0000256" key="2">
    <source>
        <dbReference type="ARBA" id="ARBA00022737"/>
    </source>
</evidence>
<dbReference type="Gene3D" id="2.160.10.10">
    <property type="entry name" value="Hexapeptide repeat proteins"/>
    <property type="match status" value="1"/>
</dbReference>
<dbReference type="SUPFAM" id="SSF51161">
    <property type="entry name" value="Trimeric LpxA-like enzymes"/>
    <property type="match status" value="1"/>
</dbReference>
<dbReference type="Pfam" id="PF00132">
    <property type="entry name" value="Hexapep"/>
    <property type="match status" value="1"/>
</dbReference>
<name>A0A928ZW53_LEPEC</name>
<dbReference type="InterPro" id="IPR001451">
    <property type="entry name" value="Hexapep"/>
</dbReference>
<gene>
    <name evidence="3" type="ORF">IQ260_18095</name>
</gene>
<dbReference type="EMBL" id="JADEXP010000180">
    <property type="protein sequence ID" value="MBE9068561.1"/>
    <property type="molecule type" value="Genomic_DNA"/>
</dbReference>
<dbReference type="AlphaFoldDB" id="A0A928ZW53"/>
<proteinExistence type="predicted"/>